<reference evidence="4 5" key="1">
    <citation type="submission" date="2007-01" db="EMBL/GenBank/DDBJ databases">
        <title>Annotation of the draft genome assembly of Thermosinus carboxydivorans Nor1.</title>
        <authorList>
            <consortium name="US DOE Joint Genome Institute (JGI-ORNL)"/>
            <person name="Larimer F."/>
            <person name="Land M."/>
            <person name="Hauser L."/>
        </authorList>
    </citation>
    <scope>NUCLEOTIDE SEQUENCE [LARGE SCALE GENOMIC DNA]</scope>
    <source>
        <strain evidence="4 5">Nor1</strain>
    </source>
</reference>
<evidence type="ECO:0000256" key="1">
    <source>
        <dbReference type="PIRSR" id="PIRSR014972-1"/>
    </source>
</evidence>
<evidence type="ECO:0000259" key="3">
    <source>
        <dbReference type="Pfam" id="PF22636"/>
    </source>
</evidence>
<feature type="active site" evidence="1">
    <location>
        <position position="72"/>
    </location>
</feature>
<dbReference type="PANTHER" id="PTHR36934:SF1">
    <property type="entry name" value="THIOESTERASE DOMAIN-CONTAINING PROTEIN"/>
    <property type="match status" value="1"/>
</dbReference>
<dbReference type="AlphaFoldDB" id="A1HRR7"/>
<dbReference type="Proteomes" id="UP000005139">
    <property type="component" value="Unassembled WGS sequence"/>
</dbReference>
<dbReference type="EMBL" id="AAWL01000012">
    <property type="protein sequence ID" value="EAX47238.1"/>
    <property type="molecule type" value="Genomic_DNA"/>
</dbReference>
<dbReference type="InterPro" id="IPR054485">
    <property type="entry name" value="FlK-like_dom"/>
</dbReference>
<dbReference type="InterPro" id="IPR025540">
    <property type="entry name" value="FlK"/>
</dbReference>
<evidence type="ECO:0000313" key="4">
    <source>
        <dbReference type="EMBL" id="EAX47238.1"/>
    </source>
</evidence>
<organism evidence="4 5">
    <name type="scientific">Thermosinus carboxydivorans Nor1</name>
    <dbReference type="NCBI Taxonomy" id="401526"/>
    <lineage>
        <taxon>Bacteria</taxon>
        <taxon>Bacillati</taxon>
        <taxon>Bacillota</taxon>
        <taxon>Negativicutes</taxon>
        <taxon>Selenomonadales</taxon>
        <taxon>Sporomusaceae</taxon>
        <taxon>Thermosinus</taxon>
    </lineage>
</organism>
<accession>A1HRR7</accession>
<proteinExistence type="predicted"/>
<name>A1HRR7_9FIRM</name>
<feature type="domain" description="Fluoroacetyl-CoA-specific thioesterase-like" evidence="3">
    <location>
        <begin position="19"/>
        <end position="121"/>
    </location>
</feature>
<comment type="caution">
    <text evidence="4">The sequence shown here is derived from an EMBL/GenBank/DDBJ whole genome shotgun (WGS) entry which is preliminary data.</text>
</comment>
<reference evidence="4 5" key="2">
    <citation type="submission" date="2007-01" db="EMBL/GenBank/DDBJ databases">
        <title>Sequencing of the draft genome and assembly of Thermosinus carboxydivorans Nor1.</title>
        <authorList>
            <consortium name="US DOE Joint Genome Institute (JGI-PGF)"/>
            <person name="Copeland A."/>
            <person name="Lucas S."/>
            <person name="Lapidus A."/>
            <person name="Barry K."/>
            <person name="Glavina del Rio T."/>
            <person name="Dalin E."/>
            <person name="Tice H."/>
            <person name="Bruce D."/>
            <person name="Pitluck S."/>
            <person name="Richardson P."/>
        </authorList>
    </citation>
    <scope>NUCLEOTIDE SEQUENCE [LARGE SCALE GENOMIC DNA]</scope>
    <source>
        <strain evidence="4 5">Nor1</strain>
    </source>
</reference>
<feature type="binding site" evidence="2">
    <location>
        <position position="65"/>
    </location>
    <ligand>
        <name>substrate</name>
    </ligand>
</feature>
<dbReference type="Pfam" id="PF22636">
    <property type="entry name" value="FlK"/>
    <property type="match status" value="1"/>
</dbReference>
<dbReference type="InterPro" id="IPR029069">
    <property type="entry name" value="HotDog_dom_sf"/>
</dbReference>
<evidence type="ECO:0000313" key="5">
    <source>
        <dbReference type="Proteomes" id="UP000005139"/>
    </source>
</evidence>
<gene>
    <name evidence="4" type="ORF">TcarDRAFT_0927</name>
</gene>
<feature type="active site" evidence="1">
    <location>
        <position position="38"/>
    </location>
</feature>
<feature type="binding site" evidence="2">
    <location>
        <position position="116"/>
    </location>
    <ligand>
        <name>substrate</name>
    </ligand>
</feature>
<protein>
    <submittedName>
        <fullName evidence="4">Thioesterase superfamily protein</fullName>
    </submittedName>
</protein>
<dbReference type="CDD" id="cd03440">
    <property type="entry name" value="hot_dog"/>
    <property type="match status" value="1"/>
</dbReference>
<dbReference type="SUPFAM" id="SSF54637">
    <property type="entry name" value="Thioesterase/thiol ester dehydrase-isomerase"/>
    <property type="match status" value="1"/>
</dbReference>
<keyword evidence="5" id="KW-1185">Reference proteome</keyword>
<dbReference type="Gene3D" id="3.10.129.10">
    <property type="entry name" value="Hotdog Thioesterase"/>
    <property type="match status" value="1"/>
</dbReference>
<evidence type="ECO:0000256" key="2">
    <source>
        <dbReference type="PIRSR" id="PIRSR014972-2"/>
    </source>
</evidence>
<dbReference type="PIRSF" id="PIRSF014972">
    <property type="entry name" value="FlK"/>
    <property type="match status" value="1"/>
</dbReference>
<dbReference type="PANTHER" id="PTHR36934">
    <property type="entry name" value="BLR0278 PROTEIN"/>
    <property type="match status" value="1"/>
</dbReference>
<dbReference type="eggNOG" id="COG5496">
    <property type="taxonomic scope" value="Bacteria"/>
</dbReference>
<feature type="binding site" evidence="2">
    <location>
        <position position="65"/>
    </location>
    <ligand>
        <name>CoA</name>
        <dbReference type="ChEBI" id="CHEBI:57287"/>
    </ligand>
</feature>
<sequence length="136" mass="14039">MALAQALTVGLRGEVTIKVTPDNTAERFGNAGAAVFATPMLVALMEQAAIAAVAGCLAPGEGTVGTRVDVQHLAATPVGMTVRATAELVEVAGKRLVFAVSAYDDREKVGEGWHERYIIKTASFLEKVAAKAGSGI</sequence>
<feature type="active site" evidence="1">
    <location>
        <position position="46"/>
    </location>
</feature>